<keyword evidence="3" id="KW-1185">Reference proteome</keyword>
<dbReference type="RefSeq" id="WP_209363368.1">
    <property type="nucleotide sequence ID" value="NZ_JAGISH010000016.1"/>
</dbReference>
<evidence type="ECO:0000313" key="2">
    <source>
        <dbReference type="EMBL" id="MBP0484750.1"/>
    </source>
</evidence>
<feature type="compositionally biased region" description="Acidic residues" evidence="1">
    <location>
        <begin position="147"/>
        <end position="162"/>
    </location>
</feature>
<evidence type="ECO:0000256" key="1">
    <source>
        <dbReference type="SAM" id="MobiDB-lite"/>
    </source>
</evidence>
<proteinExistence type="predicted"/>
<dbReference type="InterPro" id="IPR021735">
    <property type="entry name" value="DUF3306"/>
</dbReference>
<feature type="compositionally biased region" description="Basic and acidic residues" evidence="1">
    <location>
        <begin position="225"/>
        <end position="234"/>
    </location>
</feature>
<dbReference type="AlphaFoldDB" id="A0A940MMS1"/>
<organism evidence="2 3">
    <name type="scientific">Sagittula salina</name>
    <dbReference type="NCBI Taxonomy" id="2820268"/>
    <lineage>
        <taxon>Bacteria</taxon>
        <taxon>Pseudomonadati</taxon>
        <taxon>Pseudomonadota</taxon>
        <taxon>Alphaproteobacteria</taxon>
        <taxon>Rhodobacterales</taxon>
        <taxon>Roseobacteraceae</taxon>
        <taxon>Sagittula</taxon>
    </lineage>
</organism>
<sequence>MSSFWERRKAAVAAENRAEAEAREAAERQAAEDALAETPDAKLLEEAGLPEPEKIESIDQLQAFLKSALPQRLKTRALRHHWGSNPVLANLDGLLEYGEDYTDAARCVPDMKTLYQVGKGMFDKVAEAEAAAKAKAEAAAKAAEAETATDPETVEEGTEAVETEAAGQGDAAVAEPELVSVRPPAPPSARTAPKPQPHQQTYQPAAQVAEADDTTPAPAPRRMRFRFDAEETRG</sequence>
<evidence type="ECO:0000313" key="3">
    <source>
        <dbReference type="Proteomes" id="UP000675940"/>
    </source>
</evidence>
<accession>A0A940MMS1</accession>
<protein>
    <submittedName>
        <fullName evidence="2">DUF3306 domain-containing protein</fullName>
    </submittedName>
</protein>
<dbReference type="Pfam" id="PF11748">
    <property type="entry name" value="DUF3306"/>
    <property type="match status" value="1"/>
</dbReference>
<feature type="region of interest" description="Disordered" evidence="1">
    <location>
        <begin position="15"/>
        <end position="40"/>
    </location>
</feature>
<dbReference type="EMBL" id="JAGISH010000016">
    <property type="protein sequence ID" value="MBP0484750.1"/>
    <property type="molecule type" value="Genomic_DNA"/>
</dbReference>
<feature type="compositionally biased region" description="Basic and acidic residues" evidence="1">
    <location>
        <begin position="16"/>
        <end position="31"/>
    </location>
</feature>
<name>A0A940MMS1_9RHOB</name>
<comment type="caution">
    <text evidence="2">The sequence shown here is derived from an EMBL/GenBank/DDBJ whole genome shotgun (WGS) entry which is preliminary data.</text>
</comment>
<gene>
    <name evidence="2" type="ORF">J5474_19935</name>
</gene>
<reference evidence="2" key="1">
    <citation type="submission" date="2021-03" db="EMBL/GenBank/DDBJ databases">
        <title>Sagittula salina sp. nov. strain M10.9X isolated from the marine waste.</title>
        <authorList>
            <person name="Satari L."/>
            <person name="Molina-Menor E."/>
            <person name="Vidal-Verdu A."/>
            <person name="Pascual J."/>
            <person name="Pereto J."/>
            <person name="Porcar M."/>
        </authorList>
    </citation>
    <scope>NUCLEOTIDE SEQUENCE</scope>
    <source>
        <strain evidence="2">M10.9X</strain>
    </source>
</reference>
<dbReference type="Proteomes" id="UP000675940">
    <property type="component" value="Unassembled WGS sequence"/>
</dbReference>
<feature type="region of interest" description="Disordered" evidence="1">
    <location>
        <begin position="142"/>
        <end position="234"/>
    </location>
</feature>